<protein>
    <submittedName>
        <fullName evidence="3">Alpha/beta fold hydrolase</fullName>
    </submittedName>
</protein>
<keyword evidence="4" id="KW-1185">Reference proteome</keyword>
<feature type="domain" description="Peptidase S9 prolyl oligopeptidase catalytic" evidence="2">
    <location>
        <begin position="439"/>
        <end position="650"/>
    </location>
</feature>
<proteinExistence type="predicted"/>
<keyword evidence="1 3" id="KW-0378">Hydrolase</keyword>
<organism evidence="3 4">
    <name type="scientific">Phenylobacterium ferrooxidans</name>
    <dbReference type="NCBI Taxonomy" id="2982689"/>
    <lineage>
        <taxon>Bacteria</taxon>
        <taxon>Pseudomonadati</taxon>
        <taxon>Pseudomonadota</taxon>
        <taxon>Alphaproteobacteria</taxon>
        <taxon>Caulobacterales</taxon>
        <taxon>Caulobacteraceae</taxon>
        <taxon>Phenylobacterium</taxon>
    </lineage>
</organism>
<dbReference type="Pfam" id="PF00326">
    <property type="entry name" value="Peptidase_S9"/>
    <property type="match status" value="1"/>
</dbReference>
<dbReference type="Gene3D" id="3.40.50.1820">
    <property type="entry name" value="alpha/beta hydrolase"/>
    <property type="match status" value="1"/>
</dbReference>
<sequence>MPWLSVTLAQAAEPTPPTVEELLRSASVSDAALSPDGERVAILREQTEGGKRKAIVVLTKADGSAAPVRVVIGDHDVKTVEWASNERLLVTISMWKSASGEPYGFSFYGFFLPYPLRRIIAIGVDGSNPLMLFADQAKVLKSQFDLSRVVDYMWDDPQHILMQIWSGRHEAWSLQKVDVHTGKSEQMELGTTSTDFWMTQRGVPMMRFDSTTRGTVSIQGRAPGETAWKLIRKARRDELDKLPDFDVAGPTPAPGVFLVAQAREGEDARVLRTFDIATLQFGEVVAQRPSRDIEEAIIDEDLKLLATAYREDRLEYQFVDPKLAAHFRGVNSYFGNTCNVRLYDMNLAHTRFIFNVTGPKDAGAFYMYDTGKRAVEAIGDRFPWLPPERLAGMEALKLKARDGTALSAYLSTPIKAAKGPLPMLVMPHGGPELRDKYDYDFMVQAFAAQGWLVLQPNFRGSGGLGRAFADAGRKRWADLMQEDVEDAVAHVVALGRADPKRLAILGSSYGGYAALMGAVRKPDLYKAAVSIAGPSDLLTLMATVRREEGADSLSYAYWLKTIGDPRADEALLIRGSPARRAGEITTPVLLMHGTEDSTVRPSQSKTMADAMFAAGKGCEHVLLKGEGHTGWQDSTWTTVVTQSAKFISKYI</sequence>
<dbReference type="Proteomes" id="UP001598130">
    <property type="component" value="Unassembled WGS sequence"/>
</dbReference>
<comment type="caution">
    <text evidence="3">The sequence shown here is derived from an EMBL/GenBank/DDBJ whole genome shotgun (WGS) entry which is preliminary data.</text>
</comment>
<evidence type="ECO:0000313" key="4">
    <source>
        <dbReference type="Proteomes" id="UP001598130"/>
    </source>
</evidence>
<reference evidence="3 4" key="1">
    <citation type="submission" date="2022-09" db="EMBL/GenBank/DDBJ databases">
        <title>New species of Phenylobacterium.</title>
        <authorList>
            <person name="Mieszkin S."/>
        </authorList>
    </citation>
    <scope>NUCLEOTIDE SEQUENCE [LARGE SCALE GENOMIC DNA]</scope>
    <source>
        <strain evidence="3 4">HK31-G</strain>
    </source>
</reference>
<dbReference type="InterPro" id="IPR029058">
    <property type="entry name" value="AB_hydrolase_fold"/>
</dbReference>
<dbReference type="SUPFAM" id="SSF82171">
    <property type="entry name" value="DPP6 N-terminal domain-like"/>
    <property type="match status" value="1"/>
</dbReference>
<name>A0ABW6CP54_9CAUL</name>
<dbReference type="PANTHER" id="PTHR42776:SF27">
    <property type="entry name" value="DIPEPTIDYL PEPTIDASE FAMILY MEMBER 6"/>
    <property type="match status" value="1"/>
</dbReference>
<evidence type="ECO:0000256" key="1">
    <source>
        <dbReference type="ARBA" id="ARBA00022801"/>
    </source>
</evidence>
<dbReference type="SUPFAM" id="SSF53474">
    <property type="entry name" value="alpha/beta-Hydrolases"/>
    <property type="match status" value="1"/>
</dbReference>
<evidence type="ECO:0000313" key="3">
    <source>
        <dbReference type="EMBL" id="MFD3264850.1"/>
    </source>
</evidence>
<gene>
    <name evidence="3" type="ORF">OCL97_12880</name>
</gene>
<dbReference type="GO" id="GO:0016787">
    <property type="term" value="F:hydrolase activity"/>
    <property type="evidence" value="ECO:0007669"/>
    <property type="project" value="UniProtKB-KW"/>
</dbReference>
<dbReference type="EMBL" id="JAOTJD010000023">
    <property type="protein sequence ID" value="MFD3264850.1"/>
    <property type="molecule type" value="Genomic_DNA"/>
</dbReference>
<accession>A0ABW6CP54</accession>
<dbReference type="InterPro" id="IPR001375">
    <property type="entry name" value="Peptidase_S9_cat"/>
</dbReference>
<dbReference type="RefSeq" id="WP_377370397.1">
    <property type="nucleotide sequence ID" value="NZ_JAOTJD010000023.1"/>
</dbReference>
<dbReference type="PANTHER" id="PTHR42776">
    <property type="entry name" value="SERINE PEPTIDASE S9 FAMILY MEMBER"/>
    <property type="match status" value="1"/>
</dbReference>
<evidence type="ECO:0000259" key="2">
    <source>
        <dbReference type="Pfam" id="PF00326"/>
    </source>
</evidence>